<evidence type="ECO:0000313" key="7">
    <source>
        <dbReference type="EMBL" id="SGZ55111.1"/>
    </source>
</evidence>
<dbReference type="InterPro" id="IPR027417">
    <property type="entry name" value="P-loop_NTPase"/>
</dbReference>
<evidence type="ECO:0000256" key="2">
    <source>
        <dbReference type="ARBA" id="ARBA00022705"/>
    </source>
</evidence>
<dbReference type="InterPro" id="IPR049945">
    <property type="entry name" value="AAA_22"/>
</dbReference>
<dbReference type="OrthoDB" id="1926878at2759"/>
<dbReference type="InterPro" id="IPR050311">
    <property type="entry name" value="ORC1/CDC6"/>
</dbReference>
<dbReference type="EMBL" id="LT635760">
    <property type="protein sequence ID" value="SGZ55111.1"/>
    <property type="molecule type" value="Genomic_DNA"/>
</dbReference>
<feature type="domain" description="Cdc6/ORC1-like ATPase lid" evidence="6">
    <location>
        <begin position="272"/>
        <end position="338"/>
    </location>
</feature>
<feature type="domain" description="ORC1/DEAH AAA+ ATPase" evidence="5">
    <location>
        <begin position="98"/>
        <end position="246"/>
    </location>
</feature>
<evidence type="ECO:0000259" key="6">
    <source>
        <dbReference type="Pfam" id="PF22606"/>
    </source>
</evidence>
<comment type="similarity">
    <text evidence="1 3">Belongs to the CDC6/cdc18 family.</text>
</comment>
<feature type="region of interest" description="Disordered" evidence="4">
    <location>
        <begin position="1"/>
        <end position="35"/>
    </location>
</feature>
<protein>
    <recommendedName>
        <fullName evidence="3">Cell division control protein</fullName>
    </recommendedName>
</protein>
<dbReference type="InterPro" id="IPR054425">
    <property type="entry name" value="Cdc6_ORC1-like_ATPase_lid"/>
</dbReference>
<dbReference type="GO" id="GO:0033314">
    <property type="term" value="P:mitotic DNA replication checkpoint signaling"/>
    <property type="evidence" value="ECO:0007669"/>
    <property type="project" value="TreeGrafter"/>
</dbReference>
<dbReference type="GO" id="GO:0051301">
    <property type="term" value="P:cell division"/>
    <property type="evidence" value="ECO:0007669"/>
    <property type="project" value="UniProtKB-UniRule"/>
</dbReference>
<dbReference type="PIRSF" id="PIRSF001767">
    <property type="entry name" value="Cdc6"/>
    <property type="match status" value="1"/>
</dbReference>
<evidence type="ECO:0000313" key="8">
    <source>
        <dbReference type="Proteomes" id="UP000182334"/>
    </source>
</evidence>
<dbReference type="GO" id="GO:0016887">
    <property type="term" value="F:ATP hydrolysis activity"/>
    <property type="evidence" value="ECO:0007669"/>
    <property type="project" value="InterPro"/>
</dbReference>
<dbReference type="GO" id="GO:0006270">
    <property type="term" value="P:DNA replication initiation"/>
    <property type="evidence" value="ECO:0007669"/>
    <property type="project" value="UniProtKB-UniRule"/>
</dbReference>
<dbReference type="GO" id="GO:0005634">
    <property type="term" value="C:nucleus"/>
    <property type="evidence" value="ECO:0007669"/>
    <property type="project" value="TreeGrafter"/>
</dbReference>
<dbReference type="Pfam" id="PF13401">
    <property type="entry name" value="AAA_22"/>
    <property type="match status" value="1"/>
</dbReference>
<accession>A0A1L0BUT3</accession>
<sequence>MLKRQNTSAVPDPKRRALRPVSQLATPPTTPEKKSVIDLSSSLSGHARKLHFTDSIYSKAKALFQRGAKMENVTHLVGRSAEADAFSKFINMSLTLRKCASLYVSGPPGTGKTAQINLTLDSLIAQKRGSPVTQASGIRHIHHIHGANVLVMRVNCMAISKPENIYHEIYCHVTGQAPSRKQTFDDLYKVLLEGNNSIDSLVVVLDEMDSLITKDQQVLFQLFHCASHLKSSVLNTKLILVGISNALDLTDKFLPRLRSNGFNPESIQFMPYSGDQIKQVILSKLRSLVEEDKENMTNAIPIMHPTAITLCCKKCSTVTGDLRKAFDICYKSIELVEKQAQQSETFSSLTFETAPKAMIGHVARACASTFGDNTLAKLNNLNLLQKAVLCCLFSMENTSLTKAPTVNELYDFYCKYTLECTEELLGRLKKGDFLEIVGALESSSTVVLASKQKTYSMHVDVGNKTITPNVPLTDLERSIDEVGVLRRILRVGK</sequence>
<evidence type="ECO:0000256" key="4">
    <source>
        <dbReference type="SAM" id="MobiDB-lite"/>
    </source>
</evidence>
<dbReference type="InterPro" id="IPR016314">
    <property type="entry name" value="Cdc6/18"/>
</dbReference>
<dbReference type="Proteomes" id="UP000182334">
    <property type="component" value="Chromosome V"/>
</dbReference>
<keyword evidence="8" id="KW-1185">Reference proteome</keyword>
<name>A0A1L0BUT3_9ASCO</name>
<evidence type="ECO:0000256" key="3">
    <source>
        <dbReference type="PIRNR" id="PIRNR001767"/>
    </source>
</evidence>
<organism evidence="7 8">
    <name type="scientific">Sungouiella intermedia</name>
    <dbReference type="NCBI Taxonomy" id="45354"/>
    <lineage>
        <taxon>Eukaryota</taxon>
        <taxon>Fungi</taxon>
        <taxon>Dikarya</taxon>
        <taxon>Ascomycota</taxon>
        <taxon>Saccharomycotina</taxon>
        <taxon>Pichiomycetes</taxon>
        <taxon>Metschnikowiaceae</taxon>
        <taxon>Sungouiella</taxon>
    </lineage>
</organism>
<evidence type="ECO:0000259" key="5">
    <source>
        <dbReference type="Pfam" id="PF13401"/>
    </source>
</evidence>
<dbReference type="PANTHER" id="PTHR10763">
    <property type="entry name" value="CELL DIVISION CONTROL PROTEIN 6-RELATED"/>
    <property type="match status" value="1"/>
</dbReference>
<dbReference type="SUPFAM" id="SSF52540">
    <property type="entry name" value="P-loop containing nucleoside triphosphate hydrolases"/>
    <property type="match status" value="1"/>
</dbReference>
<proteinExistence type="inferred from homology"/>
<dbReference type="STRING" id="45354.A0A1L0BUT3"/>
<dbReference type="Gene3D" id="1.10.8.60">
    <property type="match status" value="1"/>
</dbReference>
<gene>
    <name evidence="7" type="ORF">SAMEA4029010_CIC11G00000004416</name>
</gene>
<keyword evidence="2" id="KW-0235">DNA replication</keyword>
<evidence type="ECO:0000256" key="1">
    <source>
        <dbReference type="ARBA" id="ARBA00006184"/>
    </source>
</evidence>
<dbReference type="AlphaFoldDB" id="A0A1L0BUT3"/>
<dbReference type="GO" id="GO:0003688">
    <property type="term" value="F:DNA replication origin binding"/>
    <property type="evidence" value="ECO:0007669"/>
    <property type="project" value="TreeGrafter"/>
</dbReference>
<reference evidence="7 8" key="1">
    <citation type="submission" date="2016-10" db="EMBL/GenBank/DDBJ databases">
        <authorList>
            <person name="de Groot N.N."/>
        </authorList>
    </citation>
    <scope>NUCLEOTIDE SEQUENCE [LARGE SCALE GENOMIC DNA]</scope>
    <source>
        <strain evidence="7 8">CBS 141442</strain>
    </source>
</reference>
<dbReference type="Pfam" id="PF22606">
    <property type="entry name" value="Cdc6-ORC-like_ATPase_lid"/>
    <property type="match status" value="1"/>
</dbReference>
<dbReference type="PANTHER" id="PTHR10763:SF26">
    <property type="entry name" value="CELL DIVISION CONTROL PROTEIN 6 HOMOLOG"/>
    <property type="match status" value="1"/>
</dbReference>
<dbReference type="Gene3D" id="3.40.50.300">
    <property type="entry name" value="P-loop containing nucleotide triphosphate hydrolases"/>
    <property type="match status" value="1"/>
</dbReference>